<evidence type="ECO:0000313" key="2">
    <source>
        <dbReference type="EMBL" id="KIS35259.1"/>
    </source>
</evidence>
<reference evidence="4" key="3">
    <citation type="submission" date="2018-08" db="EMBL/GenBank/DDBJ databases">
        <title>Antagonistic pleiotropy in the bifunctional surface protein FadL/P1 during adaptation of Haemophilus influenzae to chronic lung infection associated with COPD.</title>
        <authorList>
            <person name="Moleres J."/>
            <person name="Ehrlich R."/>
        </authorList>
    </citation>
    <scope>NUCLEOTIDE SEQUENCE [LARGE SCALE GENOMIC DNA]</scope>
    <source>
        <strain evidence="4">P668-6062</strain>
    </source>
</reference>
<comment type="caution">
    <text evidence="2">The sequence shown here is derived from an EMBL/GenBank/DDBJ whole genome shotgun (WGS) entry which is preliminary data.</text>
</comment>
<keyword evidence="1" id="KW-1133">Transmembrane helix</keyword>
<dbReference type="PATRIC" id="fig|727.532.peg.376"/>
<evidence type="ECO:0000256" key="1">
    <source>
        <dbReference type="SAM" id="Phobius"/>
    </source>
</evidence>
<proteinExistence type="predicted"/>
<dbReference type="AlphaFoldDB" id="A0A0D0HRA3"/>
<reference evidence="2 5" key="1">
    <citation type="submission" date="2014-05" db="EMBL/GenBank/DDBJ databases">
        <title>Methylome analysis of the phasevarions of Haemophilus influenzae.</title>
        <authorList>
            <person name="Atack J.M."/>
            <person name="Fox K.L."/>
            <person name="Power P.M."/>
            <person name="Clark T."/>
            <person name="Jurcisek J."/>
            <person name="Korlach J."/>
            <person name="Bakaletz L.O."/>
            <person name="Jennings M.P."/>
        </authorList>
    </citation>
    <scope>NUCLEOTIDE SEQUENCE [LARGE SCALE GENOMIC DNA]</scope>
    <source>
        <strain evidence="2 5">1209</strain>
    </source>
</reference>
<evidence type="ECO:0000313" key="6">
    <source>
        <dbReference type="Proteomes" id="UP000238666"/>
    </source>
</evidence>
<feature type="transmembrane region" description="Helical" evidence="1">
    <location>
        <begin position="12"/>
        <end position="31"/>
    </location>
</feature>
<sequence length="115" mass="13385">MKNKRTSRTLIMLNIAMWSLVIISTCLHYQFNPFSFIWFDVIAPVGHFFAVVFSALSSFTVSMYELFKPETFWGWVWFVMFVVPIICLPLYVVLLVLFAGKLSHHDTVVPPSYLK</sequence>
<feature type="transmembrane region" description="Helical" evidence="1">
    <location>
        <begin position="37"/>
        <end position="60"/>
    </location>
</feature>
<evidence type="ECO:0000313" key="3">
    <source>
        <dbReference type="EMBL" id="PRL88921.1"/>
    </source>
</evidence>
<protein>
    <submittedName>
        <fullName evidence="2">Uncharacterized protein</fullName>
    </submittedName>
</protein>
<organism evidence="2 5">
    <name type="scientific">Haemophilus influenzae</name>
    <dbReference type="NCBI Taxonomy" id="727"/>
    <lineage>
        <taxon>Bacteria</taxon>
        <taxon>Pseudomonadati</taxon>
        <taxon>Pseudomonadota</taxon>
        <taxon>Gammaproteobacteria</taxon>
        <taxon>Pasteurellales</taxon>
        <taxon>Pasteurellaceae</taxon>
        <taxon>Haemophilus</taxon>
    </lineage>
</organism>
<dbReference type="EMBL" id="QVJI01000007">
    <property type="protein sequence ID" value="RFN63371.1"/>
    <property type="molecule type" value="Genomic_DNA"/>
</dbReference>
<reference evidence="3 6" key="2">
    <citation type="submission" date="2017-02" db="EMBL/GenBank/DDBJ databases">
        <title>Haemophilus influenzae in COPD genome sequencing project.</title>
        <authorList>
            <person name="Murphy T.F."/>
            <person name="Kong Y."/>
            <person name="Nadendla S."/>
            <person name="Tettelin H."/>
            <person name="Pettigrew M."/>
        </authorList>
    </citation>
    <scope>NUCLEOTIDE SEQUENCE [LARGE SCALE GENOMIC DNA]</scope>
    <source>
        <strain evidence="3 6">19P94H1</strain>
    </source>
</reference>
<dbReference type="Proteomes" id="UP000050700">
    <property type="component" value="Unassembled WGS sequence"/>
</dbReference>
<accession>A0A0D0HRA3</accession>
<feature type="transmembrane region" description="Helical" evidence="1">
    <location>
        <begin position="72"/>
        <end position="99"/>
    </location>
</feature>
<evidence type="ECO:0000313" key="4">
    <source>
        <dbReference type="EMBL" id="RFN63371.1"/>
    </source>
</evidence>
<name>A0A0D0HRA3_HAEIF</name>
<dbReference type="EMBL" id="JMQP01000002">
    <property type="protein sequence ID" value="KIS35259.1"/>
    <property type="molecule type" value="Genomic_DNA"/>
</dbReference>
<dbReference type="RefSeq" id="WP_005653079.1">
    <property type="nucleotide sequence ID" value="NZ_AP018764.1"/>
</dbReference>
<keyword evidence="1" id="KW-0812">Transmembrane</keyword>
<dbReference type="GeneID" id="93220578"/>
<dbReference type="EMBL" id="MZKM01000052">
    <property type="protein sequence ID" value="PRL88921.1"/>
    <property type="molecule type" value="Genomic_DNA"/>
</dbReference>
<gene>
    <name evidence="3" type="ORF">BV022_01510</name>
    <name evidence="4" type="ORF">CH627_05495</name>
    <name evidence="2" type="ORF">NTHI1209_00863</name>
</gene>
<dbReference type="KEGG" id="hih:NF38_06330"/>
<keyword evidence="1" id="KW-0472">Membrane</keyword>
<evidence type="ECO:0000313" key="5">
    <source>
        <dbReference type="Proteomes" id="UP000050700"/>
    </source>
</evidence>
<dbReference type="KEGG" id="hiw:NTHI477_00364"/>